<accession>A0A9X0HMG1</accession>
<gene>
    <name evidence="1" type="ORF">ASU33_11265</name>
</gene>
<dbReference type="EMBL" id="LNAL01000006">
    <property type="protein sequence ID" value="KUG08713.1"/>
    <property type="molecule type" value="Genomic_DNA"/>
</dbReference>
<protein>
    <submittedName>
        <fullName evidence="1">Uncharacterized protein</fullName>
    </submittedName>
</protein>
<name>A0A9X0HMG1_SOLP1</name>
<dbReference type="RefSeq" id="WP_059070465.1">
    <property type="nucleotide sequence ID" value="NZ_LNAL01000006.1"/>
</dbReference>
<organism evidence="1 2">
    <name type="scientific">Solirubrum puertoriconensis</name>
    <dbReference type="NCBI Taxonomy" id="1751427"/>
    <lineage>
        <taxon>Bacteria</taxon>
        <taxon>Pseudomonadati</taxon>
        <taxon>Bacteroidota</taxon>
        <taxon>Cytophagia</taxon>
        <taxon>Cytophagales</taxon>
    </lineage>
</organism>
<proteinExistence type="predicted"/>
<evidence type="ECO:0000313" key="2">
    <source>
        <dbReference type="Proteomes" id="UP000054223"/>
    </source>
</evidence>
<dbReference type="AlphaFoldDB" id="A0A9X0HMG1"/>
<keyword evidence="2" id="KW-1185">Reference proteome</keyword>
<reference evidence="1 2" key="1">
    <citation type="submission" date="2015-11" db="EMBL/GenBank/DDBJ databases">
        <title>Solirubrum puertoriconensis gen. nov. an environmental bacteria isolated in Puerto Rico.</title>
        <authorList>
            <person name="Cuebas-Irizarry M.F."/>
            <person name="Montalvo-Rodriguez R."/>
        </authorList>
    </citation>
    <scope>NUCLEOTIDE SEQUENCE [LARGE SCALE GENOMIC DNA]</scope>
    <source>
        <strain evidence="1 2">MC1A</strain>
    </source>
</reference>
<evidence type="ECO:0000313" key="1">
    <source>
        <dbReference type="EMBL" id="KUG08713.1"/>
    </source>
</evidence>
<comment type="caution">
    <text evidence="1">The sequence shown here is derived from an EMBL/GenBank/DDBJ whole genome shotgun (WGS) entry which is preliminary data.</text>
</comment>
<sequence>MIVSATNSINRLHQLQAELQTTPELTLNELQPVLREMSSLLQQLPGARAQVGLAVLYDLQAEYAAAYSRTPGEQGRRWLNRGMQAVLTQVLKK</sequence>
<dbReference type="Proteomes" id="UP000054223">
    <property type="component" value="Unassembled WGS sequence"/>
</dbReference>